<gene>
    <name evidence="3" type="ORF">CQA63_03725</name>
</gene>
<dbReference type="AlphaFoldDB" id="A0A3D8I5A8"/>
<dbReference type="PANTHER" id="PTHR43022">
    <property type="entry name" value="PROTEIN SMF"/>
    <property type="match status" value="1"/>
</dbReference>
<dbReference type="GO" id="GO:0009294">
    <property type="term" value="P:DNA-mediated transformation"/>
    <property type="evidence" value="ECO:0007669"/>
    <property type="project" value="InterPro"/>
</dbReference>
<evidence type="ECO:0000259" key="2">
    <source>
        <dbReference type="Pfam" id="PF02481"/>
    </source>
</evidence>
<name>A0A3D8I5A8_9HELI</name>
<dbReference type="InterPro" id="IPR003488">
    <property type="entry name" value="DprA"/>
</dbReference>
<feature type="domain" description="Smf/DprA SLOG" evidence="2">
    <location>
        <begin position="13"/>
        <end position="211"/>
    </location>
</feature>
<comment type="similarity">
    <text evidence="1">Belongs to the DprA/Smf family.</text>
</comment>
<accession>A0A3D8I5A8</accession>
<dbReference type="Gene3D" id="3.40.50.450">
    <property type="match status" value="1"/>
</dbReference>
<dbReference type="Proteomes" id="UP000256599">
    <property type="component" value="Unassembled WGS sequence"/>
</dbReference>
<reference evidence="3 4" key="1">
    <citation type="submission" date="2018-04" db="EMBL/GenBank/DDBJ databases">
        <title>Novel Campyloabacter and Helicobacter Species and Strains.</title>
        <authorList>
            <person name="Mannion A.J."/>
            <person name="Shen Z."/>
            <person name="Fox J.G."/>
        </authorList>
    </citation>
    <scope>NUCLEOTIDE SEQUENCE [LARGE SCALE GENOMIC DNA]</scope>
    <source>
        <strain evidence="3 4">MIT 98-6070</strain>
    </source>
</reference>
<evidence type="ECO:0000256" key="1">
    <source>
        <dbReference type="ARBA" id="ARBA00006525"/>
    </source>
</evidence>
<dbReference type="RefSeq" id="WP_104699579.1">
    <property type="nucleotide sequence ID" value="NZ_FZPP01000007.1"/>
</dbReference>
<dbReference type="EMBL" id="NXLR01000004">
    <property type="protein sequence ID" value="RDU60332.1"/>
    <property type="molecule type" value="Genomic_DNA"/>
</dbReference>
<dbReference type="InterPro" id="IPR057666">
    <property type="entry name" value="DrpA_SLOG"/>
</dbReference>
<dbReference type="Pfam" id="PF02481">
    <property type="entry name" value="DNA_processg_A"/>
    <property type="match status" value="1"/>
</dbReference>
<evidence type="ECO:0000313" key="4">
    <source>
        <dbReference type="Proteomes" id="UP000256599"/>
    </source>
</evidence>
<evidence type="ECO:0000313" key="3">
    <source>
        <dbReference type="EMBL" id="RDU60332.1"/>
    </source>
</evidence>
<organism evidence="3 4">
    <name type="scientific">Helicobacter marmotae</name>
    <dbReference type="NCBI Taxonomy" id="152490"/>
    <lineage>
        <taxon>Bacteria</taxon>
        <taxon>Pseudomonadati</taxon>
        <taxon>Campylobacterota</taxon>
        <taxon>Epsilonproteobacteria</taxon>
        <taxon>Campylobacterales</taxon>
        <taxon>Helicobacteraceae</taxon>
        <taxon>Helicobacter</taxon>
    </lineage>
</organism>
<keyword evidence="4" id="KW-1185">Reference proteome</keyword>
<proteinExistence type="inferred from homology"/>
<comment type="caution">
    <text evidence="3">The sequence shown here is derived from an EMBL/GenBank/DDBJ whole genome shotgun (WGS) entry which is preliminary data.</text>
</comment>
<protein>
    <submittedName>
        <fullName evidence="3">DNA-processing protein DprA</fullName>
    </submittedName>
</protein>
<dbReference type="PANTHER" id="PTHR43022:SF1">
    <property type="entry name" value="PROTEIN SMF"/>
    <property type="match status" value="1"/>
</dbReference>
<dbReference type="OrthoDB" id="9785707at2"/>
<dbReference type="SUPFAM" id="SSF102405">
    <property type="entry name" value="MCP/YpsA-like"/>
    <property type="match status" value="1"/>
</dbReference>
<sequence length="263" mass="29280">MPAFDFPKTLSLAELPQALQELPNPPKELFVCGDQSLLSIVPKVAIVGTRKPNPYTKSLVASLAAKISRCGGVVVSGGALGVDIIAHSYAFPRTIMLSPSSLDIIYPKSNAKMIAQMMREALVMSEYERGYQPHHYSFLERNRLVIALSDYVVIPQADKMSGSMQSARIARELRKPLFVFPHRLGESEGTQMLLSQQRAQGIYNINDFVESTLKLKVGHDDEFLAFCASNPSFEEVYERFGEKVYEYELMGKIAREGSNIVVL</sequence>